<feature type="domain" description="PDZ" evidence="4">
    <location>
        <begin position="1287"/>
        <end position="1367"/>
    </location>
</feature>
<sequence length="1700" mass="193097">MSSGNSSLDNSNGETLTRSYSERNSDRNRDYDGLKQQCDKAIHELQQLRRQNNETNRRCEQTMKEKEYYRSQHHAAMSQLEVAAEESSALRTKYSELVNDNVRLDREISELRSSFCNQGDVSSGDTGTDGFSNRFIVTINKYEALKSEYESLHQRYDDLLDTHKNAIEKLGFNQEEVGRLNNRIEQMMVEHNNVVLERNGLQQQCTQAVRKWDITLREREKLEDDLTKLQQQHEDAMKDVITLRRSLTRLTQERDGAIQEYNLIMSERDTVHKEMNKLTEDLSQAYKKIKILENEAKDHVEQKKTFSYHIETLKREIASALHDRDKALKECNDFREKFGELTLKEKSQREALKTRFDYSYIRERDASHKDSCEMQSTSMDLFSKCQKETMDNLDQANQEIERLRKYIDKQQSELQEALQEAEVSKRRRDWAFDERDKIVLERESIRTLCDRLRKERDRAVSDLAEALRDSDDIKRQRNETTKELKDLKEKMEAQLEKENRMMQLNTTGHNYSHDSAIDTDLQEWDTEMLNIDLNSLTTGDDLGMELVGGRDDPYYPNDSGIYVSAISKGSIVEGKLRVNDCILRVNNLDCSNVSKRMIIETVRSSGGNCSILVKRRRIGARSLFTTQLQLNNYDHGLLLETGMYICKITPGSLAAKEGNLAVGDRVLSINNKPMDGLKSAQEAMAILNEPTDVLIISTLKSTYCSSNCGGGSNKDVYKKYTNSSTQTEQRLNFIRYDNRQSYPVSPNSPVEKSTLNMGKWNTVIRAKDFVRGRRILKPDKKLNRNSSPVTFDQEKDDAIAELDSVIDSYHAKHTNRQQQLQQQQQQTIQRKPQKNRELEKNGGTWPKARIGPIIENATGTIMHPRKKDRLPLSLINYGSPQSFCPNSGANNGCSSVPKESLDYSVQSGNMGKDVLEYYAKKKVTKYAVNDVVDSTSEPPHSRTNSQIYGSPYSLTPFIPISHQGQLLDSRYPSSIIPSSSQSGESLSLTDPRTYCFEPSYKTMAQFHHKHSPSADSYHKLKTIVSPSSHPHNSLGFRSSEITESYHRYEGGTFPRKKENQRFRIPSNSSVASKNSGKLSTGSIEKSSERGSPVPTFQVKLLNNRQNKRNSLPNYCWSHKPAPGDERIVKIEKSADPLGISIQCLENGAVFVSNVEEDSLASQVGLQVGDQLLEVCGINMRNAPHEWAERVLGNCGDSITMHVQYNPHKYNAVSGSDSSATSGDEESRSDSHSGSPTPRNSPKLSRKSTPSSTLGHVPYTHTVTTLTRPKPSEKMIDTQKGNVHEPRYLVLETHKCSNLGISLVGGNAVGIYVHSVAPNSLAYNAGLRMGDHILEYNGTDLRHATAEEAAFEMAKPTAKVKVLVQNDLERYNQIKDKPGDSFYIRALFDRTGDLGDSSQLQFCKDDVLYVDNTMLNGVPGNWRAWLIDQDGYHQQCGIIPSKYKVEEELLKRSLGDLEGDARRGTRRSFFRRKKQRSDSKMLASFSNINLDWFSDSGSLNDETSLASYQKVTRLNSEPMLRPVVIVGPLADCVTEKLLTDFPDKFNRCIPEIQYNSQTVMEKCLSDNILIDYRKKGNAFECITIAALKESFNKHCHCILRINLASVKRLHSHHIYPIVLLIKFKSTKQIKEVKDTRYLSDKTSAKAAKEMYEHALKLESEYRHYISAVIPAGVNVAYMCTQIKAAVDSEQNKTIWVPSSSS</sequence>
<feature type="coiled-coil region" evidence="1">
    <location>
        <begin position="386"/>
        <end position="504"/>
    </location>
</feature>
<evidence type="ECO:0000256" key="2">
    <source>
        <dbReference type="SAM" id="MobiDB-lite"/>
    </source>
</evidence>
<dbReference type="PANTHER" id="PTHR46360:SF1">
    <property type="entry name" value="DISKS LARGE HOMOLOG 5"/>
    <property type="match status" value="1"/>
</dbReference>
<dbReference type="Gene3D" id="2.30.42.10">
    <property type="match status" value="4"/>
</dbReference>
<dbReference type="SUPFAM" id="SSF50044">
    <property type="entry name" value="SH3-domain"/>
    <property type="match status" value="1"/>
</dbReference>
<dbReference type="Gene3D" id="2.30.30.40">
    <property type="entry name" value="SH3 Domains"/>
    <property type="match status" value="1"/>
</dbReference>
<dbReference type="GO" id="GO:0035331">
    <property type="term" value="P:negative regulation of hippo signaling"/>
    <property type="evidence" value="ECO:0007669"/>
    <property type="project" value="TreeGrafter"/>
</dbReference>
<feature type="domain" description="PDZ" evidence="4">
    <location>
        <begin position="530"/>
        <end position="617"/>
    </location>
</feature>
<feature type="coiled-coil region" evidence="1">
    <location>
        <begin position="275"/>
        <end position="330"/>
    </location>
</feature>
<accession>A0AAN9TBS7</accession>
<dbReference type="SMART" id="SM00228">
    <property type="entry name" value="PDZ"/>
    <property type="match status" value="4"/>
</dbReference>
<evidence type="ECO:0000313" key="6">
    <source>
        <dbReference type="Proteomes" id="UP001367676"/>
    </source>
</evidence>
<feature type="region of interest" description="Disordered" evidence="2">
    <location>
        <begin position="1050"/>
        <end position="1093"/>
    </location>
</feature>
<dbReference type="InterPro" id="IPR001478">
    <property type="entry name" value="PDZ"/>
</dbReference>
<feature type="compositionally biased region" description="Polar residues" evidence="2">
    <location>
        <begin position="1065"/>
        <end position="1084"/>
    </location>
</feature>
<feature type="coiled-coil region" evidence="1">
    <location>
        <begin position="212"/>
        <end position="246"/>
    </location>
</feature>
<organism evidence="5 6">
    <name type="scientific">Parthenolecanium corni</name>
    <dbReference type="NCBI Taxonomy" id="536013"/>
    <lineage>
        <taxon>Eukaryota</taxon>
        <taxon>Metazoa</taxon>
        <taxon>Ecdysozoa</taxon>
        <taxon>Arthropoda</taxon>
        <taxon>Hexapoda</taxon>
        <taxon>Insecta</taxon>
        <taxon>Pterygota</taxon>
        <taxon>Neoptera</taxon>
        <taxon>Paraneoptera</taxon>
        <taxon>Hemiptera</taxon>
        <taxon>Sternorrhyncha</taxon>
        <taxon>Coccoidea</taxon>
        <taxon>Coccidae</taxon>
        <taxon>Parthenolecanium</taxon>
    </lineage>
</organism>
<protein>
    <recommendedName>
        <fullName evidence="7">Disks large homolog 5</fullName>
    </recommendedName>
</protein>
<evidence type="ECO:0000259" key="3">
    <source>
        <dbReference type="PROSITE" id="PS50052"/>
    </source>
</evidence>
<feature type="compositionally biased region" description="Basic and acidic residues" evidence="2">
    <location>
        <begin position="1269"/>
        <end position="1278"/>
    </location>
</feature>
<dbReference type="PANTHER" id="PTHR46360">
    <property type="entry name" value="DISKS LARGE HOMOLOG 5"/>
    <property type="match status" value="1"/>
</dbReference>
<evidence type="ECO:0000313" key="5">
    <source>
        <dbReference type="EMBL" id="KAK7580174.1"/>
    </source>
</evidence>
<feature type="compositionally biased region" description="Low complexity" evidence="2">
    <location>
        <begin position="1"/>
        <end position="13"/>
    </location>
</feature>
<evidence type="ECO:0008006" key="7">
    <source>
        <dbReference type="Google" id="ProtNLM"/>
    </source>
</evidence>
<dbReference type="InterPro" id="IPR027417">
    <property type="entry name" value="P-loop_NTPase"/>
</dbReference>
<dbReference type="PROSITE" id="PS50052">
    <property type="entry name" value="GUANYLATE_KINASE_2"/>
    <property type="match status" value="1"/>
</dbReference>
<feature type="region of interest" description="Disordered" evidence="2">
    <location>
        <begin position="812"/>
        <end position="849"/>
    </location>
</feature>
<reference evidence="5 6" key="1">
    <citation type="submission" date="2024-03" db="EMBL/GenBank/DDBJ databases">
        <title>Adaptation during the transition from Ophiocordyceps entomopathogen to insect associate is accompanied by gene loss and intensified selection.</title>
        <authorList>
            <person name="Ward C.M."/>
            <person name="Onetto C.A."/>
            <person name="Borneman A.R."/>
        </authorList>
    </citation>
    <scope>NUCLEOTIDE SEQUENCE [LARGE SCALE GENOMIC DNA]</scope>
    <source>
        <strain evidence="5">AWRI1</strain>
        <tissue evidence="5">Single Adult Female</tissue>
    </source>
</reference>
<dbReference type="InterPro" id="IPR053004">
    <property type="entry name" value="MAGUK_Signaling_Regulators"/>
</dbReference>
<evidence type="ECO:0000256" key="1">
    <source>
        <dbReference type="SAM" id="Coils"/>
    </source>
</evidence>
<comment type="caution">
    <text evidence="5">The sequence shown here is derived from an EMBL/GenBank/DDBJ whole genome shotgun (WGS) entry which is preliminary data.</text>
</comment>
<dbReference type="SUPFAM" id="SSF50156">
    <property type="entry name" value="PDZ domain-like"/>
    <property type="match status" value="4"/>
</dbReference>
<feature type="compositionally biased region" description="Polar residues" evidence="2">
    <location>
        <begin position="1231"/>
        <end position="1253"/>
    </location>
</feature>
<feature type="coiled-coil region" evidence="1">
    <location>
        <begin position="142"/>
        <end position="169"/>
    </location>
</feature>
<feature type="compositionally biased region" description="Polar residues" evidence="2">
    <location>
        <begin position="1212"/>
        <end position="1221"/>
    </location>
</feature>
<feature type="compositionally biased region" description="Basic and acidic residues" evidence="2">
    <location>
        <begin position="20"/>
        <end position="31"/>
    </location>
</feature>
<dbReference type="InterPro" id="IPR036028">
    <property type="entry name" value="SH3-like_dom_sf"/>
</dbReference>
<dbReference type="InterPro" id="IPR036034">
    <property type="entry name" value="PDZ_sf"/>
</dbReference>
<gene>
    <name evidence="5" type="ORF">V9T40_000803</name>
</gene>
<dbReference type="CDD" id="cd11860">
    <property type="entry name" value="SH3_DLG5"/>
    <property type="match status" value="1"/>
</dbReference>
<feature type="coiled-coil region" evidence="1">
    <location>
        <begin position="31"/>
        <end position="65"/>
    </location>
</feature>
<feature type="region of interest" description="Disordered" evidence="2">
    <location>
        <begin position="1209"/>
        <end position="1278"/>
    </location>
</feature>
<evidence type="ECO:0000259" key="4">
    <source>
        <dbReference type="PROSITE" id="PS50106"/>
    </source>
</evidence>
<name>A0AAN9TBS7_9HEMI</name>
<dbReference type="InterPro" id="IPR035537">
    <property type="entry name" value="DLG5_SH3"/>
</dbReference>
<dbReference type="Pfam" id="PF00625">
    <property type="entry name" value="Guanylate_kin"/>
    <property type="match status" value="1"/>
</dbReference>
<dbReference type="PROSITE" id="PS50106">
    <property type="entry name" value="PDZ"/>
    <property type="match status" value="4"/>
</dbReference>
<dbReference type="Pfam" id="PF00595">
    <property type="entry name" value="PDZ"/>
    <property type="match status" value="4"/>
</dbReference>
<dbReference type="SMART" id="SM00072">
    <property type="entry name" value="GuKc"/>
    <property type="match status" value="1"/>
</dbReference>
<feature type="compositionally biased region" description="Basic and acidic residues" evidence="2">
    <location>
        <begin position="1050"/>
        <end position="1061"/>
    </location>
</feature>
<dbReference type="SUPFAM" id="SSF57997">
    <property type="entry name" value="Tropomyosin"/>
    <property type="match status" value="1"/>
</dbReference>
<dbReference type="Gene3D" id="3.40.50.300">
    <property type="entry name" value="P-loop containing nucleotide triphosphate hydrolases"/>
    <property type="match status" value="1"/>
</dbReference>
<dbReference type="SUPFAM" id="SSF52540">
    <property type="entry name" value="P-loop containing nucleoside triphosphate hydrolases"/>
    <property type="match status" value="1"/>
</dbReference>
<feature type="domain" description="PDZ" evidence="4">
    <location>
        <begin position="610"/>
        <end position="702"/>
    </location>
</feature>
<dbReference type="EMBL" id="JBBCAQ010000034">
    <property type="protein sequence ID" value="KAK7580174.1"/>
    <property type="molecule type" value="Genomic_DNA"/>
</dbReference>
<proteinExistence type="predicted"/>
<feature type="region of interest" description="Disordered" evidence="2">
    <location>
        <begin position="1"/>
        <end position="31"/>
    </location>
</feature>
<dbReference type="InterPro" id="IPR008144">
    <property type="entry name" value="Guanylate_kin-like_dom"/>
</dbReference>
<feature type="compositionally biased region" description="Low complexity" evidence="2">
    <location>
        <begin position="817"/>
        <end position="830"/>
    </location>
</feature>
<feature type="domain" description="Guanylate kinase-like" evidence="3">
    <location>
        <begin position="1519"/>
        <end position="1686"/>
    </location>
</feature>
<dbReference type="GO" id="GO:0005886">
    <property type="term" value="C:plasma membrane"/>
    <property type="evidence" value="ECO:0007669"/>
    <property type="project" value="TreeGrafter"/>
</dbReference>
<dbReference type="Proteomes" id="UP001367676">
    <property type="component" value="Unassembled WGS sequence"/>
</dbReference>
<dbReference type="InterPro" id="IPR008145">
    <property type="entry name" value="GK/Ca_channel_bsu"/>
</dbReference>
<feature type="domain" description="PDZ" evidence="4">
    <location>
        <begin position="1127"/>
        <end position="1206"/>
    </location>
</feature>
<keyword evidence="1" id="KW-0175">Coiled coil</keyword>
<keyword evidence="6" id="KW-1185">Reference proteome</keyword>